<dbReference type="RefSeq" id="WP_268963473.1">
    <property type="nucleotide sequence ID" value="NZ_BNJK01000001.1"/>
</dbReference>
<organism evidence="2 3">
    <name type="scientific">Reticulibacter mediterranei</name>
    <dbReference type="NCBI Taxonomy" id="2778369"/>
    <lineage>
        <taxon>Bacteria</taxon>
        <taxon>Bacillati</taxon>
        <taxon>Chloroflexota</taxon>
        <taxon>Ktedonobacteria</taxon>
        <taxon>Ktedonobacterales</taxon>
        <taxon>Reticulibacteraceae</taxon>
        <taxon>Reticulibacter</taxon>
    </lineage>
</organism>
<evidence type="ECO:0000313" key="3">
    <source>
        <dbReference type="Proteomes" id="UP000597444"/>
    </source>
</evidence>
<keyword evidence="3" id="KW-1185">Reference proteome</keyword>
<comment type="caution">
    <text evidence="2">The sequence shown here is derived from an EMBL/GenBank/DDBJ whole genome shotgun (WGS) entry which is preliminary data.</text>
</comment>
<sequence length="40" mass="4593">MLDKEEGHTIYFRQGGKQGEEERKETIDEIVEQRKGGTGL</sequence>
<dbReference type="EMBL" id="BNJK01000001">
    <property type="protein sequence ID" value="GHO94626.1"/>
    <property type="molecule type" value="Genomic_DNA"/>
</dbReference>
<protein>
    <submittedName>
        <fullName evidence="2">Uncharacterized protein</fullName>
    </submittedName>
</protein>
<feature type="region of interest" description="Disordered" evidence="1">
    <location>
        <begin position="1"/>
        <end position="40"/>
    </location>
</feature>
<proteinExistence type="predicted"/>
<dbReference type="AlphaFoldDB" id="A0A8J3ISR7"/>
<feature type="compositionally biased region" description="Basic and acidic residues" evidence="1">
    <location>
        <begin position="18"/>
        <end position="40"/>
    </location>
</feature>
<gene>
    <name evidence="2" type="ORF">KSF_046740</name>
</gene>
<evidence type="ECO:0000256" key="1">
    <source>
        <dbReference type="SAM" id="MobiDB-lite"/>
    </source>
</evidence>
<reference evidence="2" key="1">
    <citation type="submission" date="2020-10" db="EMBL/GenBank/DDBJ databases">
        <title>Taxonomic study of unclassified bacteria belonging to the class Ktedonobacteria.</title>
        <authorList>
            <person name="Yabe S."/>
            <person name="Wang C.M."/>
            <person name="Zheng Y."/>
            <person name="Sakai Y."/>
            <person name="Cavaletti L."/>
            <person name="Monciardini P."/>
            <person name="Donadio S."/>
        </authorList>
    </citation>
    <scope>NUCLEOTIDE SEQUENCE</scope>
    <source>
        <strain evidence="2">ID150040</strain>
    </source>
</reference>
<name>A0A8J3ISR7_9CHLR</name>
<evidence type="ECO:0000313" key="2">
    <source>
        <dbReference type="EMBL" id="GHO94626.1"/>
    </source>
</evidence>
<dbReference type="Proteomes" id="UP000597444">
    <property type="component" value="Unassembled WGS sequence"/>
</dbReference>
<accession>A0A8J3ISR7</accession>